<name>A0A391NVY6_9EUKA</name>
<feature type="compositionally biased region" description="Polar residues" evidence="1">
    <location>
        <begin position="21"/>
        <end position="41"/>
    </location>
</feature>
<dbReference type="AlphaFoldDB" id="A0A391NVY6"/>
<sequence length="66" mass="7169">MILLPSRSSSERLSLVRSEHTSTTLLASSETYQSPSQSYQRPASPTAPTPPSISGKTQAPPQQRTR</sequence>
<feature type="compositionally biased region" description="Polar residues" evidence="1">
    <location>
        <begin position="54"/>
        <end position="66"/>
    </location>
</feature>
<protein>
    <submittedName>
        <fullName evidence="2">Uncharacterized protein</fullName>
    </submittedName>
</protein>
<comment type="caution">
    <text evidence="2">The sequence shown here is derived from an EMBL/GenBank/DDBJ whole genome shotgun (WGS) entry which is preliminary data.</text>
</comment>
<feature type="region of interest" description="Disordered" evidence="1">
    <location>
        <begin position="1"/>
        <end position="66"/>
    </location>
</feature>
<proteinExistence type="predicted"/>
<gene>
    <name evidence="2" type="ORF">KIPB_016770</name>
</gene>
<evidence type="ECO:0000313" key="3">
    <source>
        <dbReference type="Proteomes" id="UP000265618"/>
    </source>
</evidence>
<reference evidence="2 3" key="1">
    <citation type="journal article" date="2018" name="PLoS ONE">
        <title>The draft genome of Kipferlia bialata reveals reductive genome evolution in fornicate parasites.</title>
        <authorList>
            <person name="Tanifuji G."/>
            <person name="Takabayashi S."/>
            <person name="Kume K."/>
            <person name="Takagi M."/>
            <person name="Nakayama T."/>
            <person name="Kamikawa R."/>
            <person name="Inagaki Y."/>
            <person name="Hashimoto T."/>
        </authorList>
    </citation>
    <scope>NUCLEOTIDE SEQUENCE [LARGE SCALE GENOMIC DNA]</scope>
    <source>
        <strain evidence="2">NY0173</strain>
    </source>
</reference>
<keyword evidence="3" id="KW-1185">Reference proteome</keyword>
<organism evidence="2 3">
    <name type="scientific">Kipferlia bialata</name>
    <dbReference type="NCBI Taxonomy" id="797122"/>
    <lineage>
        <taxon>Eukaryota</taxon>
        <taxon>Metamonada</taxon>
        <taxon>Carpediemonas-like organisms</taxon>
        <taxon>Kipferlia</taxon>
    </lineage>
</organism>
<feature type="compositionally biased region" description="Low complexity" evidence="1">
    <location>
        <begin position="1"/>
        <end position="16"/>
    </location>
</feature>
<dbReference type="EMBL" id="BDIP01010568">
    <property type="protein sequence ID" value="GCA65285.1"/>
    <property type="molecule type" value="Genomic_DNA"/>
</dbReference>
<evidence type="ECO:0000313" key="2">
    <source>
        <dbReference type="EMBL" id="GCA65285.1"/>
    </source>
</evidence>
<accession>A0A391NVY6</accession>
<dbReference type="Proteomes" id="UP000265618">
    <property type="component" value="Unassembled WGS sequence"/>
</dbReference>
<evidence type="ECO:0000256" key="1">
    <source>
        <dbReference type="SAM" id="MobiDB-lite"/>
    </source>
</evidence>